<dbReference type="PANTHER" id="PTHR33048">
    <property type="entry name" value="PTH11-LIKE INTEGRAL MEMBRANE PROTEIN (AFU_ORTHOLOGUE AFUA_5G11245)"/>
    <property type="match status" value="1"/>
</dbReference>
<feature type="domain" description="Rhodopsin" evidence="7">
    <location>
        <begin position="73"/>
        <end position="241"/>
    </location>
</feature>
<evidence type="ECO:0000313" key="8">
    <source>
        <dbReference type="EMBL" id="KAE8423421.1"/>
    </source>
</evidence>
<feature type="transmembrane region" description="Helical" evidence="6">
    <location>
        <begin position="115"/>
        <end position="142"/>
    </location>
</feature>
<organism evidence="8 9">
    <name type="scientific">Aspergillus pseudocaelatus</name>
    <dbReference type="NCBI Taxonomy" id="1825620"/>
    <lineage>
        <taxon>Eukaryota</taxon>
        <taxon>Fungi</taxon>
        <taxon>Dikarya</taxon>
        <taxon>Ascomycota</taxon>
        <taxon>Pezizomycotina</taxon>
        <taxon>Eurotiomycetes</taxon>
        <taxon>Eurotiomycetidae</taxon>
        <taxon>Eurotiales</taxon>
        <taxon>Aspergillaceae</taxon>
        <taxon>Aspergillus</taxon>
        <taxon>Aspergillus subgen. Circumdati</taxon>
    </lineage>
</organism>
<evidence type="ECO:0000256" key="1">
    <source>
        <dbReference type="ARBA" id="ARBA00004141"/>
    </source>
</evidence>
<dbReference type="Proteomes" id="UP000325395">
    <property type="component" value="Unassembled WGS sequence"/>
</dbReference>
<comment type="subcellular location">
    <subcellularLocation>
        <location evidence="1">Membrane</location>
        <topology evidence="1">Multi-pass membrane protein</topology>
    </subcellularLocation>
</comment>
<evidence type="ECO:0000256" key="6">
    <source>
        <dbReference type="SAM" id="Phobius"/>
    </source>
</evidence>
<accession>A0ABQ6X5G1</accession>
<dbReference type="PANTHER" id="PTHR33048:SF123">
    <property type="entry name" value="INTEGRAL MEMBRANE PROTEIN"/>
    <property type="match status" value="1"/>
</dbReference>
<comment type="similarity">
    <text evidence="5">Belongs to the SAT4 family.</text>
</comment>
<evidence type="ECO:0000259" key="7">
    <source>
        <dbReference type="Pfam" id="PF20684"/>
    </source>
</evidence>
<dbReference type="InterPro" id="IPR049326">
    <property type="entry name" value="Rhodopsin_dom_fungi"/>
</dbReference>
<evidence type="ECO:0000256" key="5">
    <source>
        <dbReference type="ARBA" id="ARBA00038359"/>
    </source>
</evidence>
<keyword evidence="9" id="KW-1185">Reference proteome</keyword>
<proteinExistence type="inferred from homology"/>
<evidence type="ECO:0000256" key="4">
    <source>
        <dbReference type="ARBA" id="ARBA00023136"/>
    </source>
</evidence>
<reference evidence="8 9" key="1">
    <citation type="submission" date="2019-04" db="EMBL/GenBank/DDBJ databases">
        <authorList>
            <consortium name="DOE Joint Genome Institute"/>
            <person name="Mondo S."/>
            <person name="Kjaerbolling I."/>
            <person name="Vesth T."/>
            <person name="Frisvad J.C."/>
            <person name="Nybo J.L."/>
            <person name="Theobald S."/>
            <person name="Kildgaard S."/>
            <person name="Isbrandt T."/>
            <person name="Kuo A."/>
            <person name="Sato A."/>
            <person name="Lyhne E.K."/>
            <person name="Kogle M.E."/>
            <person name="Wiebenga A."/>
            <person name="Kun R.S."/>
            <person name="Lubbers R.J."/>
            <person name="Makela M.R."/>
            <person name="Barry K."/>
            <person name="Chovatia M."/>
            <person name="Clum A."/>
            <person name="Daum C."/>
            <person name="Haridas S."/>
            <person name="He G."/>
            <person name="LaButti K."/>
            <person name="Lipzen A."/>
            <person name="Riley R."/>
            <person name="Salamov A."/>
            <person name="Simmons B.A."/>
            <person name="Magnuson J.K."/>
            <person name="Henrissat B."/>
            <person name="Mortensen U.H."/>
            <person name="Larsen T.O."/>
            <person name="Devries R.P."/>
            <person name="Grigoriev I.V."/>
            <person name="Machida M."/>
            <person name="Baker S.E."/>
            <person name="Andersen M.R."/>
            <person name="Cantor M.N."/>
            <person name="Hua S.X."/>
        </authorList>
    </citation>
    <scope>NUCLEOTIDE SEQUENCE [LARGE SCALE GENOMIC DNA]</scope>
    <source>
        <strain evidence="8 9">CBS 117616</strain>
    </source>
</reference>
<keyword evidence="4 6" id="KW-0472">Membrane</keyword>
<dbReference type="Pfam" id="PF20684">
    <property type="entry name" value="Fung_rhodopsin"/>
    <property type="match status" value="1"/>
</dbReference>
<keyword evidence="3 6" id="KW-1133">Transmembrane helix</keyword>
<evidence type="ECO:0000256" key="3">
    <source>
        <dbReference type="ARBA" id="ARBA00022989"/>
    </source>
</evidence>
<feature type="transmembrane region" description="Helical" evidence="6">
    <location>
        <begin position="180"/>
        <end position="198"/>
    </location>
</feature>
<sequence length="254" mass="27920">MPSAPNQDTPIPPDHRTTADLLAEYYTLTAIALALVLLRAWVCLRLTRNWDWGDICIVITWHVIYLPNPEYTVLQILKVNTVYQIINVICALVTKYSISLYILRIRTSRAVRWILAWLVLFMTLATIDAVAILAVSCISLQGLWNKDVSGFCLSPTSVNSVAYVHSGFTIDVRTKRSCRTLICGLMSLGLVATVSNAVRDFYRGGLAAPDMPYAITSVAIVSLLEVGTGVIAACIPTCVPAFLCRQKAQPVTNS</sequence>
<evidence type="ECO:0000313" key="9">
    <source>
        <dbReference type="Proteomes" id="UP000325395"/>
    </source>
</evidence>
<feature type="transmembrane region" description="Helical" evidence="6">
    <location>
        <begin position="148"/>
        <end position="168"/>
    </location>
</feature>
<protein>
    <recommendedName>
        <fullName evidence="7">Rhodopsin domain-containing protein</fullName>
    </recommendedName>
</protein>
<feature type="transmembrane region" description="Helical" evidence="6">
    <location>
        <begin position="85"/>
        <end position="103"/>
    </location>
</feature>
<gene>
    <name evidence="8" type="ORF">BDV36DRAFT_279326</name>
</gene>
<evidence type="ECO:0000256" key="2">
    <source>
        <dbReference type="ARBA" id="ARBA00022692"/>
    </source>
</evidence>
<dbReference type="EMBL" id="ML735689">
    <property type="protein sequence ID" value="KAE8423421.1"/>
    <property type="molecule type" value="Genomic_DNA"/>
</dbReference>
<feature type="transmembrane region" description="Helical" evidence="6">
    <location>
        <begin position="218"/>
        <end position="244"/>
    </location>
</feature>
<keyword evidence="2 6" id="KW-0812">Transmembrane</keyword>
<name>A0ABQ6X5G1_9EURO</name>
<feature type="transmembrane region" description="Helical" evidence="6">
    <location>
        <begin position="25"/>
        <end position="42"/>
    </location>
</feature>
<dbReference type="InterPro" id="IPR052337">
    <property type="entry name" value="SAT4-like"/>
</dbReference>